<reference evidence="2 3" key="1">
    <citation type="submission" date="2024-05" db="EMBL/GenBank/DDBJ databases">
        <title>A draft genome resource for the thread blight pathogen Marasmius tenuissimus strain MS-2.</title>
        <authorList>
            <person name="Yulfo-Soto G.E."/>
            <person name="Baruah I.K."/>
            <person name="Amoako-Attah I."/>
            <person name="Bukari Y."/>
            <person name="Meinhardt L.W."/>
            <person name="Bailey B.A."/>
            <person name="Cohen S.P."/>
        </authorList>
    </citation>
    <scope>NUCLEOTIDE SEQUENCE [LARGE SCALE GENOMIC DNA]</scope>
    <source>
        <strain evidence="2 3">MS-2</strain>
    </source>
</reference>
<name>A0ABR3A7U2_9AGAR</name>
<dbReference type="Proteomes" id="UP001437256">
    <property type="component" value="Unassembled WGS sequence"/>
</dbReference>
<evidence type="ECO:0000313" key="2">
    <source>
        <dbReference type="EMBL" id="KAL0070065.1"/>
    </source>
</evidence>
<feature type="compositionally biased region" description="Basic and acidic residues" evidence="1">
    <location>
        <begin position="260"/>
        <end position="280"/>
    </location>
</feature>
<evidence type="ECO:0000313" key="3">
    <source>
        <dbReference type="Proteomes" id="UP001437256"/>
    </source>
</evidence>
<organism evidence="2 3">
    <name type="scientific">Marasmius tenuissimus</name>
    <dbReference type="NCBI Taxonomy" id="585030"/>
    <lineage>
        <taxon>Eukaryota</taxon>
        <taxon>Fungi</taxon>
        <taxon>Dikarya</taxon>
        <taxon>Basidiomycota</taxon>
        <taxon>Agaricomycotina</taxon>
        <taxon>Agaricomycetes</taxon>
        <taxon>Agaricomycetidae</taxon>
        <taxon>Agaricales</taxon>
        <taxon>Marasmiineae</taxon>
        <taxon>Marasmiaceae</taxon>
        <taxon>Marasmius</taxon>
    </lineage>
</organism>
<evidence type="ECO:0000256" key="1">
    <source>
        <dbReference type="SAM" id="MobiDB-lite"/>
    </source>
</evidence>
<dbReference type="EMBL" id="JBBXMP010000009">
    <property type="protein sequence ID" value="KAL0070065.1"/>
    <property type="molecule type" value="Genomic_DNA"/>
</dbReference>
<feature type="region of interest" description="Disordered" evidence="1">
    <location>
        <begin position="233"/>
        <end position="306"/>
    </location>
</feature>
<sequence>MLHLQLQDITTQSDGQTDLETFPLIEEDRIINPMALHRFEWTFGLDNLGFPFNGEENEMTVHKDLVRHIKRQKLAFSPSKSVIQRAYAMMEHNRKIESAGDRQRFEDFGTGPWEYVLFSTKGREPLPPLFHRMPDGNTTPLSLAVSDYDSLPRFMSMIHPLVVIFFRKLHSIGSYRVERPLSKHVIEPMEAVFLRWPIWTHNHFLPKLTSPKRKRPGASDCCGCPDCKRWEYSDDSTSGSSSQGTRSEASTGSDSSDDSESWRDPDPVKQVTEDDSRVKEWSLQTEKPSDDHDSDSILEQYSMEASPPVAEILGRLDEAMGLRKERLQLILNAAKPSRCERSSRVSKRSRRS</sequence>
<accession>A0ABR3A7U2</accession>
<feature type="compositionally biased region" description="Low complexity" evidence="1">
    <location>
        <begin position="235"/>
        <end position="254"/>
    </location>
</feature>
<keyword evidence="3" id="KW-1185">Reference proteome</keyword>
<protein>
    <submittedName>
        <fullName evidence="2">Uncharacterized protein</fullName>
    </submittedName>
</protein>
<gene>
    <name evidence="2" type="ORF">AAF712_002962</name>
</gene>
<proteinExistence type="predicted"/>
<comment type="caution">
    <text evidence="2">The sequence shown here is derived from an EMBL/GenBank/DDBJ whole genome shotgun (WGS) entry which is preliminary data.</text>
</comment>